<dbReference type="AlphaFoldDB" id="A0A497XQ65"/>
<organism evidence="9 10">
    <name type="scientific">Hydrogenivirga caldilitoris</name>
    <dbReference type="NCBI Taxonomy" id="246264"/>
    <lineage>
        <taxon>Bacteria</taxon>
        <taxon>Pseudomonadati</taxon>
        <taxon>Aquificota</taxon>
        <taxon>Aquificia</taxon>
        <taxon>Aquificales</taxon>
        <taxon>Aquificaceae</taxon>
        <taxon>Hydrogenivirga</taxon>
    </lineage>
</organism>
<dbReference type="RefSeq" id="WP_121009619.1">
    <property type="nucleotide sequence ID" value="NZ_RCCJ01000001.1"/>
</dbReference>
<evidence type="ECO:0000313" key="9">
    <source>
        <dbReference type="EMBL" id="RLJ70269.1"/>
    </source>
</evidence>
<dbReference type="EMBL" id="RCCJ01000001">
    <property type="protein sequence ID" value="RLJ70269.1"/>
    <property type="molecule type" value="Genomic_DNA"/>
</dbReference>
<proteinExistence type="inferred from homology"/>
<evidence type="ECO:0000259" key="8">
    <source>
        <dbReference type="Pfam" id="PF21269"/>
    </source>
</evidence>
<dbReference type="Pfam" id="PF21269">
    <property type="entry name" value="TreT_GT1"/>
    <property type="match status" value="1"/>
</dbReference>
<accession>A0A497XQ65</accession>
<dbReference type="InterPro" id="IPR049438">
    <property type="entry name" value="TreT_GT1"/>
</dbReference>
<dbReference type="GO" id="GO:0006006">
    <property type="term" value="P:glucose metabolic process"/>
    <property type="evidence" value="ECO:0007669"/>
    <property type="project" value="UniProtKB-KW"/>
</dbReference>
<dbReference type="SUPFAM" id="SSF53756">
    <property type="entry name" value="UDP-Glycosyltransferase/glycogen phosphorylase"/>
    <property type="match status" value="1"/>
</dbReference>
<evidence type="ECO:0000259" key="7">
    <source>
        <dbReference type="Pfam" id="PF00534"/>
    </source>
</evidence>
<dbReference type="Gene3D" id="3.40.50.2000">
    <property type="entry name" value="Glycogen Phosphorylase B"/>
    <property type="match status" value="2"/>
</dbReference>
<reference evidence="9 10" key="1">
    <citation type="submission" date="2018-10" db="EMBL/GenBank/DDBJ databases">
        <title>Genomic Encyclopedia of Archaeal and Bacterial Type Strains, Phase II (KMG-II): from individual species to whole genera.</title>
        <authorList>
            <person name="Goeker M."/>
        </authorList>
    </citation>
    <scope>NUCLEOTIDE SEQUENCE [LARGE SCALE GENOMIC DNA]</scope>
    <source>
        <strain evidence="9 10">DSM 16510</strain>
    </source>
</reference>
<keyword evidence="3" id="KW-0313">Glucose metabolism</keyword>
<protein>
    <submittedName>
        <fullName evidence="9">Trehalose synthase (ADP-glucose)</fullName>
    </submittedName>
</protein>
<feature type="domain" description="Trehalose synthase N-terminal" evidence="8">
    <location>
        <begin position="31"/>
        <end position="173"/>
    </location>
</feature>
<evidence type="ECO:0000256" key="6">
    <source>
        <dbReference type="ARBA" id="ARBA00023277"/>
    </source>
</evidence>
<evidence type="ECO:0000313" key="10">
    <source>
        <dbReference type="Proteomes" id="UP000267841"/>
    </source>
</evidence>
<dbReference type="InterPro" id="IPR052078">
    <property type="entry name" value="Trehalose_Metab_GTase"/>
</dbReference>
<dbReference type="OrthoDB" id="9813638at2"/>
<dbReference type="Pfam" id="PF00534">
    <property type="entry name" value="Glycos_transf_1"/>
    <property type="match status" value="1"/>
</dbReference>
<keyword evidence="6" id="KW-0119">Carbohydrate metabolism</keyword>
<sequence>MLEEYTKYIDEGTLSELKQLAQELKGVKILHVNSTKLGGGVAEILHRMVPLMNELGIETRWEVIKGELEFFKVTKKIHNLLHMPGKEALTHQDVITYMRQTYENVSYIDTDPYDVVFIHDPQPLGLIVKKRKGQRWVWRCHIDISTPDEGVWKFLEMFVNGYDGSIFHIPEFVREGVQIPAFVIPPSIDPLHDKNIELSEEFINSVLERFGIDPEKPIILQVSRFDRLKDPLGVMEAYKLVKRRYDCQLVLAGSFAADDPEGEEVYKEVMEAKGDDKDVFILNLPPDSHKEINALQRAATVVVQKSIREGFGLVVSEAMWKYKPVVGSNIGGIKRQIVNGVTGYLVNSVEGTAFRIKQLLANVKDREEMGKNAHERVRHSFLITRHISDYLLVTCKLLKP</sequence>
<dbReference type="CDD" id="cd03792">
    <property type="entry name" value="GT4_trehalose_phosphorylase"/>
    <property type="match status" value="1"/>
</dbReference>
<evidence type="ECO:0000256" key="4">
    <source>
        <dbReference type="ARBA" id="ARBA00022676"/>
    </source>
</evidence>
<dbReference type="Proteomes" id="UP000267841">
    <property type="component" value="Unassembled WGS sequence"/>
</dbReference>
<comment type="caution">
    <text evidence="9">The sequence shown here is derived from an EMBL/GenBank/DDBJ whole genome shotgun (WGS) entry which is preliminary data.</text>
</comment>
<dbReference type="GO" id="GO:0016757">
    <property type="term" value="F:glycosyltransferase activity"/>
    <property type="evidence" value="ECO:0007669"/>
    <property type="project" value="UniProtKB-KW"/>
</dbReference>
<keyword evidence="5" id="KW-0808">Transferase</keyword>
<feature type="domain" description="Glycosyl transferase family 1" evidence="7">
    <location>
        <begin position="209"/>
        <end position="375"/>
    </location>
</feature>
<dbReference type="PANTHER" id="PTHR47779">
    <property type="entry name" value="SYNTHASE (CCG-9), PUTATIVE (AFU_ORTHOLOGUE AFUA_3G12100)-RELATED"/>
    <property type="match status" value="1"/>
</dbReference>
<name>A0A497XQ65_9AQUI</name>
<keyword evidence="10" id="KW-1185">Reference proteome</keyword>
<keyword evidence="4" id="KW-0328">Glycosyltransferase</keyword>
<evidence type="ECO:0000256" key="5">
    <source>
        <dbReference type="ARBA" id="ARBA00022679"/>
    </source>
</evidence>
<evidence type="ECO:0000256" key="1">
    <source>
        <dbReference type="ARBA" id="ARBA00009481"/>
    </source>
</evidence>
<comment type="subunit">
    <text evidence="2">Homodimer.</text>
</comment>
<comment type="similarity">
    <text evidence="1">Belongs to the glycosyltransferase group 1 family. Glycosyltransferase 4 subfamily.</text>
</comment>
<dbReference type="PANTHER" id="PTHR47779:SF1">
    <property type="entry name" value="SYNTHASE (CCG-9), PUTATIVE (AFU_ORTHOLOGUE AFUA_3G12100)-RELATED"/>
    <property type="match status" value="1"/>
</dbReference>
<evidence type="ECO:0000256" key="3">
    <source>
        <dbReference type="ARBA" id="ARBA00022526"/>
    </source>
</evidence>
<dbReference type="InterPro" id="IPR001296">
    <property type="entry name" value="Glyco_trans_1"/>
</dbReference>
<evidence type="ECO:0000256" key="2">
    <source>
        <dbReference type="ARBA" id="ARBA00011738"/>
    </source>
</evidence>
<gene>
    <name evidence="9" type="ORF">BCF55_0535</name>
</gene>